<dbReference type="EMBL" id="JANAKD010001609">
    <property type="protein sequence ID" value="KAJ3477824.1"/>
    <property type="molecule type" value="Genomic_DNA"/>
</dbReference>
<accession>A0ACC1QLX6</accession>
<protein>
    <submittedName>
        <fullName evidence="1">Uncharacterized protein</fullName>
    </submittedName>
</protein>
<dbReference type="Proteomes" id="UP001148737">
    <property type="component" value="Unassembled WGS sequence"/>
</dbReference>
<evidence type="ECO:0000313" key="2">
    <source>
        <dbReference type="Proteomes" id="UP001148737"/>
    </source>
</evidence>
<keyword evidence="2" id="KW-1185">Reference proteome</keyword>
<gene>
    <name evidence="1" type="ORF">NLG97_g8735</name>
</gene>
<name>A0ACC1QLX6_9HYPO</name>
<organism evidence="1 2">
    <name type="scientific">Lecanicillium saksenae</name>
    <dbReference type="NCBI Taxonomy" id="468837"/>
    <lineage>
        <taxon>Eukaryota</taxon>
        <taxon>Fungi</taxon>
        <taxon>Dikarya</taxon>
        <taxon>Ascomycota</taxon>
        <taxon>Pezizomycotina</taxon>
        <taxon>Sordariomycetes</taxon>
        <taxon>Hypocreomycetidae</taxon>
        <taxon>Hypocreales</taxon>
        <taxon>Cordycipitaceae</taxon>
        <taxon>Lecanicillium</taxon>
    </lineage>
</organism>
<evidence type="ECO:0000313" key="1">
    <source>
        <dbReference type="EMBL" id="KAJ3477824.1"/>
    </source>
</evidence>
<reference evidence="1" key="1">
    <citation type="submission" date="2022-07" db="EMBL/GenBank/DDBJ databases">
        <title>Genome Sequence of Lecanicillium saksenae.</title>
        <authorList>
            <person name="Buettner E."/>
        </authorList>
    </citation>
    <scope>NUCLEOTIDE SEQUENCE</scope>
    <source>
        <strain evidence="1">VT-O1</strain>
    </source>
</reference>
<comment type="caution">
    <text evidence="1">The sequence shown here is derived from an EMBL/GenBank/DDBJ whole genome shotgun (WGS) entry which is preliminary data.</text>
</comment>
<sequence>MPYSLPQRSMPLDTPAYSLVDDATVLNSGQNAANDERRTRRNQVGQAPDTASLSVNSPARGDAAEFEHYLGRVEEIYEQLLAAHAAGQSAPFAAQRSGSMSTKEPALMPVSMVTSAYFSEYFRLEHPRIFDMVTGKSEIHRPSSATAGKGAQPRQKKLARLSLYTDIIEAHLAQAVSESSVLFATALSSLQELGADASRAVDIIQRMREALRAVDESLVGDGLTALQKRRRLENI</sequence>
<proteinExistence type="predicted"/>